<dbReference type="GeneID" id="64963752"/>
<evidence type="ECO:0000259" key="1">
    <source>
        <dbReference type="Pfam" id="PF13847"/>
    </source>
</evidence>
<dbReference type="GO" id="GO:0032259">
    <property type="term" value="P:methylation"/>
    <property type="evidence" value="ECO:0007669"/>
    <property type="project" value="InterPro"/>
</dbReference>
<reference evidence="2" key="2">
    <citation type="submission" date="2021-02" db="EMBL/GenBank/DDBJ databases">
        <title>Aspergillus luchuensis mut. kawachii IFO 4304 genome sequence.</title>
        <authorList>
            <person name="Mori K."/>
            <person name="Kadooka C."/>
            <person name="Goto M."/>
            <person name="Futagami T."/>
        </authorList>
    </citation>
    <scope>NUCLEOTIDE SEQUENCE</scope>
    <source>
        <strain evidence="2">IFO 4308</strain>
    </source>
</reference>
<protein>
    <recommendedName>
        <fullName evidence="1">Methyltransferase domain-containing protein</fullName>
    </recommendedName>
</protein>
<dbReference type="GO" id="GO:0005739">
    <property type="term" value="C:mitochondrion"/>
    <property type="evidence" value="ECO:0007669"/>
    <property type="project" value="TreeGrafter"/>
</dbReference>
<reference evidence="2" key="1">
    <citation type="submission" date="2021-01" db="EMBL/GenBank/DDBJ databases">
        <authorList>
            <consortium name="Aspergillus luchuensis mut. kawachii IFO 4304 genome sequencing consortium"/>
            <person name="Kazuki M."/>
            <person name="Futagami T."/>
        </authorList>
    </citation>
    <scope>NUCLEOTIDE SEQUENCE</scope>
    <source>
        <strain evidence="2">IFO 4308</strain>
    </source>
</reference>
<name>A0A7R7WG79_ASPKA</name>
<accession>A0A7R7WG79</accession>
<dbReference type="PANTHER" id="PTHR18895">
    <property type="entry name" value="HEMK METHYLTRANSFERASE"/>
    <property type="match status" value="1"/>
</dbReference>
<dbReference type="CDD" id="cd02440">
    <property type="entry name" value="AdoMet_MTases"/>
    <property type="match status" value="1"/>
</dbReference>
<dbReference type="PROSITE" id="PS00092">
    <property type="entry name" value="N6_MTASE"/>
    <property type="match status" value="1"/>
</dbReference>
<dbReference type="InterPro" id="IPR029063">
    <property type="entry name" value="SAM-dependent_MTases_sf"/>
</dbReference>
<gene>
    <name evidence="2" type="ORF">AKAW2_60695A</name>
</gene>
<sequence length="396" mass="44005">MREASHQFGPKGAMPRIPSRTILDAHRQDHLLPLLLQECRSLDLAKSELGWMRNRAVSKAQSNPLRTETTKPKLHQGWRSTLRSMCRARSRGQPLQYILGDQPFGDLDILCRKEVLIPRHETETFTFHAANLISRNVVNASQSLINPHAISVRVIDLCTGTGCISLLLHALVAPHVQHLSIVGIDISTTAIKLARRNLKYNIRQGKLLDRAMADITFRKGNVLCGAPVDASNVEQALGDTPESTLRTACHFDVIISNPPYISEKSYGNGTTARSVRMYEPRIALVPPVFGDALKIPLHQQEDIFYYHILSLSFKRKVRLVMLECGDHSQGERVAALCRSLAAQYLQLDDLCISIWPANDGTLNKSAHEVSEPCMVIVQRLGLGNTTTCGQPTSDSK</sequence>
<dbReference type="SUPFAM" id="SSF53335">
    <property type="entry name" value="S-adenosyl-L-methionine-dependent methyltransferases"/>
    <property type="match status" value="1"/>
</dbReference>
<feature type="domain" description="Methyltransferase" evidence="1">
    <location>
        <begin position="152"/>
        <end position="199"/>
    </location>
</feature>
<dbReference type="GO" id="GO:0003676">
    <property type="term" value="F:nucleic acid binding"/>
    <property type="evidence" value="ECO:0007669"/>
    <property type="project" value="InterPro"/>
</dbReference>
<keyword evidence="3" id="KW-1185">Reference proteome</keyword>
<dbReference type="KEGG" id="aluc:AKAW2_60695A"/>
<dbReference type="PANTHER" id="PTHR18895:SF74">
    <property type="entry name" value="MTRF1L RELEASE FACTOR GLUTAMINE METHYLTRANSFERASE"/>
    <property type="match status" value="1"/>
</dbReference>
<proteinExistence type="predicted"/>
<dbReference type="EMBL" id="AP024430">
    <property type="protein sequence ID" value="BCS02431.1"/>
    <property type="molecule type" value="Genomic_DNA"/>
</dbReference>
<evidence type="ECO:0000313" key="3">
    <source>
        <dbReference type="Proteomes" id="UP000661280"/>
    </source>
</evidence>
<dbReference type="GO" id="GO:0008168">
    <property type="term" value="F:methyltransferase activity"/>
    <property type="evidence" value="ECO:0007669"/>
    <property type="project" value="InterPro"/>
</dbReference>
<evidence type="ECO:0000313" key="2">
    <source>
        <dbReference type="EMBL" id="BCS02431.1"/>
    </source>
</evidence>
<dbReference type="InterPro" id="IPR002052">
    <property type="entry name" value="DNA_methylase_N6_adenine_CS"/>
</dbReference>
<dbReference type="InterPro" id="IPR025714">
    <property type="entry name" value="Methyltranfer_dom"/>
</dbReference>
<dbReference type="RefSeq" id="XP_041546193.1">
    <property type="nucleotide sequence ID" value="XM_041692849.1"/>
</dbReference>
<dbReference type="Proteomes" id="UP000661280">
    <property type="component" value="Chromosome 6"/>
</dbReference>
<dbReference type="Gene3D" id="1.10.8.10">
    <property type="entry name" value="DNA helicase RuvA subunit, C-terminal domain"/>
    <property type="match status" value="1"/>
</dbReference>
<dbReference type="OrthoDB" id="269872at2759"/>
<dbReference type="AlphaFoldDB" id="A0A7R7WG79"/>
<organism evidence="2 3">
    <name type="scientific">Aspergillus kawachii</name>
    <name type="common">White koji mold</name>
    <name type="synonym">Aspergillus awamori var. kawachi</name>
    <dbReference type="NCBI Taxonomy" id="1069201"/>
    <lineage>
        <taxon>Eukaryota</taxon>
        <taxon>Fungi</taxon>
        <taxon>Dikarya</taxon>
        <taxon>Ascomycota</taxon>
        <taxon>Pezizomycotina</taxon>
        <taxon>Eurotiomycetes</taxon>
        <taxon>Eurotiomycetidae</taxon>
        <taxon>Eurotiales</taxon>
        <taxon>Aspergillaceae</taxon>
        <taxon>Aspergillus</taxon>
        <taxon>Aspergillus subgen. Circumdati</taxon>
    </lineage>
</organism>
<dbReference type="InterPro" id="IPR050320">
    <property type="entry name" value="N5-glutamine_MTase"/>
</dbReference>
<dbReference type="GO" id="GO:0006304">
    <property type="term" value="P:DNA modification"/>
    <property type="evidence" value="ECO:0007669"/>
    <property type="project" value="InterPro"/>
</dbReference>
<dbReference type="Gene3D" id="3.40.50.150">
    <property type="entry name" value="Vaccinia Virus protein VP39"/>
    <property type="match status" value="1"/>
</dbReference>
<dbReference type="Pfam" id="PF13847">
    <property type="entry name" value="Methyltransf_31"/>
    <property type="match status" value="1"/>
</dbReference>